<reference evidence="3 4" key="1">
    <citation type="submission" date="2021-04" db="EMBL/GenBank/DDBJ databases">
        <title>Metabacillus sp. strain KIGAM252 whole genome sequence.</title>
        <authorList>
            <person name="Seo M.-J."/>
            <person name="Cho E.-S."/>
            <person name="Hwang C.Y."/>
            <person name="Yoon D.J."/>
        </authorList>
    </citation>
    <scope>NUCLEOTIDE SEQUENCE [LARGE SCALE GENOMIC DNA]</scope>
    <source>
        <strain evidence="3 4">KIGAM252</strain>
    </source>
</reference>
<keyword evidence="1" id="KW-1133">Transmembrane helix</keyword>
<evidence type="ECO:0000313" key="3">
    <source>
        <dbReference type="EMBL" id="MBS2968102.1"/>
    </source>
</evidence>
<feature type="domain" description="Uncharacterized protein YyaB-like PH" evidence="2">
    <location>
        <begin position="62"/>
        <end position="139"/>
    </location>
</feature>
<comment type="caution">
    <text evidence="3">The sequence shown here is derived from an EMBL/GenBank/DDBJ whole genome shotgun (WGS) entry which is preliminary data.</text>
</comment>
<keyword evidence="4" id="KW-1185">Reference proteome</keyword>
<dbReference type="Pfam" id="PF06713">
    <property type="entry name" value="bPH_4"/>
    <property type="match status" value="1"/>
</dbReference>
<evidence type="ECO:0000259" key="2">
    <source>
        <dbReference type="Pfam" id="PF06713"/>
    </source>
</evidence>
<dbReference type="InterPro" id="IPR009589">
    <property type="entry name" value="PH_YyaB-like"/>
</dbReference>
<evidence type="ECO:0000256" key="1">
    <source>
        <dbReference type="SAM" id="Phobius"/>
    </source>
</evidence>
<dbReference type="Proteomes" id="UP000682403">
    <property type="component" value="Unassembled WGS sequence"/>
</dbReference>
<feature type="transmembrane region" description="Helical" evidence="1">
    <location>
        <begin position="38"/>
        <end position="59"/>
    </location>
</feature>
<dbReference type="EMBL" id="JAGVRK010000001">
    <property type="protein sequence ID" value="MBS2968102.1"/>
    <property type="molecule type" value="Genomic_DNA"/>
</dbReference>
<gene>
    <name evidence="3" type="ORF">J9317_04950</name>
</gene>
<dbReference type="RefSeq" id="WP_211556739.1">
    <property type="nucleotide sequence ID" value="NZ_JAGVRK010000001.1"/>
</dbReference>
<protein>
    <submittedName>
        <fullName evidence="3">PH domain-containing protein</fullName>
    </submittedName>
</protein>
<keyword evidence="1" id="KW-0472">Membrane</keyword>
<accession>A0ABS5LBK3</accession>
<name>A0ABS5LBK3_9BACI</name>
<evidence type="ECO:0000313" key="4">
    <source>
        <dbReference type="Proteomes" id="UP000682403"/>
    </source>
</evidence>
<proteinExistence type="predicted"/>
<keyword evidence="1" id="KW-0812">Transmembrane</keyword>
<feature type="transmembrane region" description="Helical" evidence="1">
    <location>
        <begin position="12"/>
        <end position="32"/>
    </location>
</feature>
<sequence length="160" mass="18471">MVFRSKVDSFFVKILVCTIIFVGAVLFLPLYFDKTADRIVYIVETAIFLIIAVFIFWTITSIRYTFQDKFLVVQGGPVRSWIPYEDITRAIPTRDIYTGYRLLSARYAIDLYYKSAMLGSVKISPQNPSLFLQQLRNNCTDALIESDKILKLLEKEESKG</sequence>
<organism evidence="3 4">
    <name type="scientific">Metabacillus flavus</name>
    <dbReference type="NCBI Taxonomy" id="2823519"/>
    <lineage>
        <taxon>Bacteria</taxon>
        <taxon>Bacillati</taxon>
        <taxon>Bacillota</taxon>
        <taxon>Bacilli</taxon>
        <taxon>Bacillales</taxon>
        <taxon>Bacillaceae</taxon>
        <taxon>Metabacillus</taxon>
    </lineage>
</organism>